<protein>
    <recommendedName>
        <fullName evidence="4">F-box domain-containing protein</fullName>
    </recommendedName>
</protein>
<dbReference type="Proteomes" id="UP001498398">
    <property type="component" value="Unassembled WGS sequence"/>
</dbReference>
<keyword evidence="1" id="KW-0175">Coiled coil</keyword>
<evidence type="ECO:0008006" key="4">
    <source>
        <dbReference type="Google" id="ProtNLM"/>
    </source>
</evidence>
<gene>
    <name evidence="2" type="ORF">VKT23_013265</name>
</gene>
<dbReference type="InterPro" id="IPR032675">
    <property type="entry name" value="LRR_dom_sf"/>
</dbReference>
<organism evidence="2 3">
    <name type="scientific">Marasmiellus scandens</name>
    <dbReference type="NCBI Taxonomy" id="2682957"/>
    <lineage>
        <taxon>Eukaryota</taxon>
        <taxon>Fungi</taxon>
        <taxon>Dikarya</taxon>
        <taxon>Basidiomycota</taxon>
        <taxon>Agaricomycotina</taxon>
        <taxon>Agaricomycetes</taxon>
        <taxon>Agaricomycetidae</taxon>
        <taxon>Agaricales</taxon>
        <taxon>Marasmiineae</taxon>
        <taxon>Omphalotaceae</taxon>
        <taxon>Marasmiellus</taxon>
    </lineage>
</organism>
<evidence type="ECO:0000256" key="1">
    <source>
        <dbReference type="SAM" id="Coils"/>
    </source>
</evidence>
<comment type="caution">
    <text evidence="2">The sequence shown here is derived from an EMBL/GenBank/DDBJ whole genome shotgun (WGS) entry which is preliminary data.</text>
</comment>
<dbReference type="Gene3D" id="3.80.10.10">
    <property type="entry name" value="Ribonuclease Inhibitor"/>
    <property type="match status" value="1"/>
</dbReference>
<dbReference type="EMBL" id="JBANRG010000035">
    <property type="protein sequence ID" value="KAK7449789.1"/>
    <property type="molecule type" value="Genomic_DNA"/>
</dbReference>
<reference evidence="2 3" key="1">
    <citation type="submission" date="2024-01" db="EMBL/GenBank/DDBJ databases">
        <title>A draft genome for the cacao thread blight pathogen Marasmiellus scandens.</title>
        <authorList>
            <person name="Baruah I.K."/>
            <person name="Leung J."/>
            <person name="Bukari Y."/>
            <person name="Amoako-Attah I."/>
            <person name="Meinhardt L.W."/>
            <person name="Bailey B.A."/>
            <person name="Cohen S.P."/>
        </authorList>
    </citation>
    <scope>NUCLEOTIDE SEQUENCE [LARGE SCALE GENOMIC DNA]</scope>
    <source>
        <strain evidence="2 3">GH-19</strain>
    </source>
</reference>
<accession>A0ABR1J7C6</accession>
<evidence type="ECO:0000313" key="3">
    <source>
        <dbReference type="Proteomes" id="UP001498398"/>
    </source>
</evidence>
<sequence>MAVVTPYPFNPSLLTTNTVPDDDDICRVRQICTEHSQDLNRINAQIERLQESLHAITLKRDVLQSQLSSLQSVTSPLRTFPAEILQSVFMHCLELFPIISARESPLLLTQICSRWRSIAIDTPALWTSIHIALVGARHPFESYDSTCNAIRECLQTFLSRSNSLPLNVSLCSGFSPGPYNEDIVREVNRTLEILLRYRRQWKYVNLQLPAQCMDSVEHLKGEDLLNLETAVIDFSGGIVFPPPSQPSWSPFLENTPRLHDLSIGAGDPTVMRKLARGVSWTQLTCLFIGFCYWETSMQHLEDIAYMLKCCDNLEECCITLPGCDLEGFPPTAPKIFLPKLKTITLDCYFPSRIIVFLLDLFVLPELKELTLGANSFHPDLDSDALVISSMIHLIQRSSCLLTQFGLERTALLSTAEHMVSLFKSMPELNTLNLSHTMTESLLQAFSFVSPESENVLCPKLARTEFRDSCSITEPTLVHFLSTRLSPPVPSAITPLNCVVIKDARPSSDSFLSQFGDSVQLNTPWNVDHVHVDQGFRRPTSRVPERLF</sequence>
<evidence type="ECO:0000313" key="2">
    <source>
        <dbReference type="EMBL" id="KAK7449789.1"/>
    </source>
</evidence>
<dbReference type="SUPFAM" id="SSF52047">
    <property type="entry name" value="RNI-like"/>
    <property type="match status" value="1"/>
</dbReference>
<name>A0ABR1J7C6_9AGAR</name>
<feature type="coiled-coil region" evidence="1">
    <location>
        <begin position="32"/>
        <end position="66"/>
    </location>
</feature>
<keyword evidence="3" id="KW-1185">Reference proteome</keyword>
<proteinExistence type="predicted"/>